<gene>
    <name evidence="3" type="ORF">SIL87_14360</name>
</gene>
<evidence type="ECO:0000313" key="3">
    <source>
        <dbReference type="EMBL" id="MDX5931946.1"/>
    </source>
</evidence>
<dbReference type="EMBL" id="JAWXYB010000018">
    <property type="protein sequence ID" value="MDX5931946.1"/>
    <property type="molecule type" value="Genomic_DNA"/>
</dbReference>
<proteinExistence type="predicted"/>
<dbReference type="RefSeq" id="WP_319614824.1">
    <property type="nucleotide sequence ID" value="NZ_JAWXYB010000018.1"/>
</dbReference>
<keyword evidence="4" id="KW-1185">Reference proteome</keyword>
<dbReference type="InterPro" id="IPR013702">
    <property type="entry name" value="FIST_domain_N"/>
</dbReference>
<dbReference type="Proteomes" id="UP001279553">
    <property type="component" value="Unassembled WGS sequence"/>
</dbReference>
<sequence>MTATISTGYAAGIDVAATVARCREQLPGPADLILAFVGGKHDPEAALAALRASFGDIPLAGGSAAGAIAGGGTGVGTGGFGYSGLEIGIIAFSGPDVTPKILTNRDLLESEEAAGQALGRAVRAQAAPGSAVLILFDSVAASAPLRLHPASRIMAGFHAALDGLPLHVIGGGLLTDINLSDGWMFDGHAIAKHAMTALVFPPGLHAATAILHGCRPVSSFFEITRVEGAEVLELDGQPALTVIERTLGLELGTTSGQQLSLVATLGQKQGDPFAPFDENNYVNRLILQADPARGSITLFEPDFSIGTRVQIMSRDNALMLESVTQGIADLEAGLHGECAFGLYIDCAGRASVMTGAETEEADLVLRTLKPGFPFIGFYSGVEIAPFAGDYSRPLDWTGVLTVFQRTA</sequence>
<dbReference type="Pfam" id="PF10442">
    <property type="entry name" value="FIST_C"/>
    <property type="match status" value="1"/>
</dbReference>
<evidence type="ECO:0000259" key="2">
    <source>
        <dbReference type="SMART" id="SM01204"/>
    </source>
</evidence>
<dbReference type="SMART" id="SM00897">
    <property type="entry name" value="FIST"/>
    <property type="match status" value="1"/>
</dbReference>
<evidence type="ECO:0000313" key="4">
    <source>
        <dbReference type="Proteomes" id="UP001279553"/>
    </source>
</evidence>
<dbReference type="InterPro" id="IPR019494">
    <property type="entry name" value="FIST_C"/>
</dbReference>
<evidence type="ECO:0000259" key="1">
    <source>
        <dbReference type="SMART" id="SM00897"/>
    </source>
</evidence>
<accession>A0AAW9DRZ7</accession>
<feature type="domain" description="FIST C-domain" evidence="2">
    <location>
        <begin position="239"/>
        <end position="386"/>
    </location>
</feature>
<dbReference type="SMART" id="SM01204">
    <property type="entry name" value="FIST_C"/>
    <property type="match status" value="1"/>
</dbReference>
<dbReference type="PANTHER" id="PTHR40252:SF2">
    <property type="entry name" value="BLR0328 PROTEIN"/>
    <property type="match status" value="1"/>
</dbReference>
<comment type="caution">
    <text evidence="3">The sequence shown here is derived from an EMBL/GenBank/DDBJ whole genome shotgun (WGS) entry which is preliminary data.</text>
</comment>
<dbReference type="AlphaFoldDB" id="A0AAW9DRZ7"/>
<reference evidence="3 4" key="1">
    <citation type="submission" date="2023-11" db="EMBL/GenBank/DDBJ databases">
        <title>MicrobeMod: A computational toolkit for identifying prokaryotic methylation and restriction-modification with nanopore sequencing.</title>
        <authorList>
            <person name="Crits-Christoph A."/>
            <person name="Kang S.C."/>
            <person name="Lee H."/>
            <person name="Ostrov N."/>
        </authorList>
    </citation>
    <scope>NUCLEOTIDE SEQUENCE [LARGE SCALE GENOMIC DNA]</scope>
    <source>
        <strain evidence="3 4">DSMZ 700</strain>
    </source>
</reference>
<protein>
    <submittedName>
        <fullName evidence="3">FIST N-terminal domain-containing protein</fullName>
    </submittedName>
</protein>
<dbReference type="Pfam" id="PF08495">
    <property type="entry name" value="FIST"/>
    <property type="match status" value="1"/>
</dbReference>
<name>A0AAW9DRZ7_ACIAO</name>
<feature type="domain" description="FIST" evidence="1">
    <location>
        <begin position="29"/>
        <end position="238"/>
    </location>
</feature>
<dbReference type="PANTHER" id="PTHR40252">
    <property type="entry name" value="BLR0328 PROTEIN"/>
    <property type="match status" value="1"/>
</dbReference>
<organism evidence="3 4">
    <name type="scientific">Acidiphilium acidophilum</name>
    <name type="common">Thiobacillus acidophilus</name>
    <dbReference type="NCBI Taxonomy" id="76588"/>
    <lineage>
        <taxon>Bacteria</taxon>
        <taxon>Pseudomonadati</taxon>
        <taxon>Pseudomonadota</taxon>
        <taxon>Alphaproteobacteria</taxon>
        <taxon>Acetobacterales</taxon>
        <taxon>Acidocellaceae</taxon>
        <taxon>Acidiphilium</taxon>
    </lineage>
</organism>